<sequence length="193" mass="21541">MKKLVTWSNALNVVVTVLIIVVLFNPQAKAFILQGLMKVGFFKPPVENTEQARPASLAPTLSLVDPEGKTINTADHKGRVIFINLWATWCPPCIAEMPSLNTMYLRYRDNPKVMIVTVDVDNDFNKSLLFLKRKGYQLPVYHLVGDIPQDLFTGSIPTTIIIDKTGAIAAQHQGAADYTDDRFYTYLDGLIAN</sequence>
<dbReference type="PANTHER" id="PTHR42852">
    <property type="entry name" value="THIOL:DISULFIDE INTERCHANGE PROTEIN DSBE"/>
    <property type="match status" value="1"/>
</dbReference>
<dbReference type="RefSeq" id="WP_377130455.1">
    <property type="nucleotide sequence ID" value="NZ_JBHUON010000037.1"/>
</dbReference>
<dbReference type="Gene3D" id="3.40.30.10">
    <property type="entry name" value="Glutaredoxin"/>
    <property type="match status" value="1"/>
</dbReference>
<dbReference type="InterPro" id="IPR050553">
    <property type="entry name" value="Thioredoxin_ResA/DsbE_sf"/>
</dbReference>
<dbReference type="InterPro" id="IPR013766">
    <property type="entry name" value="Thioredoxin_domain"/>
</dbReference>
<evidence type="ECO:0000259" key="1">
    <source>
        <dbReference type="PROSITE" id="PS51352"/>
    </source>
</evidence>
<reference evidence="3" key="1">
    <citation type="journal article" date="2019" name="Int. J. Syst. Evol. Microbiol.">
        <title>The Global Catalogue of Microorganisms (GCM) 10K type strain sequencing project: providing services to taxonomists for standard genome sequencing and annotation.</title>
        <authorList>
            <consortium name="The Broad Institute Genomics Platform"/>
            <consortium name="The Broad Institute Genome Sequencing Center for Infectious Disease"/>
            <person name="Wu L."/>
            <person name="Ma J."/>
        </authorList>
    </citation>
    <scope>NUCLEOTIDE SEQUENCE [LARGE SCALE GENOMIC DNA]</scope>
    <source>
        <strain evidence="3">KCTC 52232</strain>
    </source>
</reference>
<feature type="domain" description="Thioredoxin" evidence="1">
    <location>
        <begin position="52"/>
        <end position="192"/>
    </location>
</feature>
<dbReference type="InterPro" id="IPR036249">
    <property type="entry name" value="Thioredoxin-like_sf"/>
</dbReference>
<keyword evidence="3" id="KW-1185">Reference proteome</keyword>
<dbReference type="SUPFAM" id="SSF52833">
    <property type="entry name" value="Thioredoxin-like"/>
    <property type="match status" value="1"/>
</dbReference>
<dbReference type="CDD" id="cd02966">
    <property type="entry name" value="TlpA_like_family"/>
    <property type="match status" value="1"/>
</dbReference>
<dbReference type="PROSITE" id="PS51352">
    <property type="entry name" value="THIOREDOXIN_2"/>
    <property type="match status" value="1"/>
</dbReference>
<organism evidence="2 3">
    <name type="scientific">Mucilaginibacter antarcticus</name>
    <dbReference type="NCBI Taxonomy" id="1855725"/>
    <lineage>
        <taxon>Bacteria</taxon>
        <taxon>Pseudomonadati</taxon>
        <taxon>Bacteroidota</taxon>
        <taxon>Sphingobacteriia</taxon>
        <taxon>Sphingobacteriales</taxon>
        <taxon>Sphingobacteriaceae</taxon>
        <taxon>Mucilaginibacter</taxon>
    </lineage>
</organism>
<name>A0ABW5XV46_9SPHI</name>
<dbReference type="Proteomes" id="UP001597601">
    <property type="component" value="Unassembled WGS sequence"/>
</dbReference>
<dbReference type="PANTHER" id="PTHR42852:SF13">
    <property type="entry name" value="PROTEIN DIPZ"/>
    <property type="match status" value="1"/>
</dbReference>
<dbReference type="Pfam" id="PF08534">
    <property type="entry name" value="Redoxin"/>
    <property type="match status" value="1"/>
</dbReference>
<accession>A0ABW5XV46</accession>
<proteinExistence type="predicted"/>
<comment type="caution">
    <text evidence="2">The sequence shown here is derived from an EMBL/GenBank/DDBJ whole genome shotgun (WGS) entry which is preliminary data.</text>
</comment>
<protein>
    <submittedName>
        <fullName evidence="2">TlpA family protein disulfide reductase</fullName>
    </submittedName>
</protein>
<gene>
    <name evidence="2" type="ORF">ACFSYC_19090</name>
</gene>
<dbReference type="InterPro" id="IPR013740">
    <property type="entry name" value="Redoxin"/>
</dbReference>
<evidence type="ECO:0000313" key="2">
    <source>
        <dbReference type="EMBL" id="MFD2866810.1"/>
    </source>
</evidence>
<evidence type="ECO:0000313" key="3">
    <source>
        <dbReference type="Proteomes" id="UP001597601"/>
    </source>
</evidence>
<dbReference type="EMBL" id="JBHUON010000037">
    <property type="protein sequence ID" value="MFD2866810.1"/>
    <property type="molecule type" value="Genomic_DNA"/>
</dbReference>